<evidence type="ECO:0000313" key="2">
    <source>
        <dbReference type="EMBL" id="PVH98613.1"/>
    </source>
</evidence>
<feature type="transmembrane region" description="Helical" evidence="1">
    <location>
        <begin position="136"/>
        <end position="158"/>
    </location>
</feature>
<dbReference type="EMBL" id="KZ805409">
    <property type="protein sequence ID" value="PVH98613.1"/>
    <property type="molecule type" value="Genomic_DNA"/>
</dbReference>
<keyword evidence="3" id="KW-1185">Reference proteome</keyword>
<keyword evidence="1" id="KW-0812">Transmembrane</keyword>
<feature type="transmembrane region" description="Helical" evidence="1">
    <location>
        <begin position="37"/>
        <end position="58"/>
    </location>
</feature>
<accession>A0A2V1DLV4</accession>
<keyword evidence="1" id="KW-1133">Transmembrane helix</keyword>
<feature type="transmembrane region" description="Helical" evidence="1">
    <location>
        <begin position="6"/>
        <end position="25"/>
    </location>
</feature>
<dbReference type="AlphaFoldDB" id="A0A2V1DLV4"/>
<organism evidence="2 3">
    <name type="scientific">Periconia macrospinosa</name>
    <dbReference type="NCBI Taxonomy" id="97972"/>
    <lineage>
        <taxon>Eukaryota</taxon>
        <taxon>Fungi</taxon>
        <taxon>Dikarya</taxon>
        <taxon>Ascomycota</taxon>
        <taxon>Pezizomycotina</taxon>
        <taxon>Dothideomycetes</taxon>
        <taxon>Pleosporomycetidae</taxon>
        <taxon>Pleosporales</taxon>
        <taxon>Massarineae</taxon>
        <taxon>Periconiaceae</taxon>
        <taxon>Periconia</taxon>
    </lineage>
</organism>
<evidence type="ECO:0000256" key="1">
    <source>
        <dbReference type="SAM" id="Phobius"/>
    </source>
</evidence>
<sequence length="199" mass="22686">MVVLIYGSFAYIIVFSCIGLAFTYIPHRGITKPMQVFWRILFLAIMITGTAIFCFVMVKHQGQVSRSNQARGDQRDNLAPTILSILALTTGLYCEISIFCTPWCFSFGLTEACYYDIRLYTFSGGFREKKPLFYDVRAYFGSLVVILHILGVVLTFNLPIEKRYIGQFILFSAIQIFNIVKVNPGVTGRTVWWDKAKVL</sequence>
<proteinExistence type="predicted"/>
<dbReference type="Proteomes" id="UP000244855">
    <property type="component" value="Unassembled WGS sequence"/>
</dbReference>
<protein>
    <submittedName>
        <fullName evidence="2">Uncharacterized protein</fullName>
    </submittedName>
</protein>
<name>A0A2V1DLV4_9PLEO</name>
<gene>
    <name evidence="2" type="ORF">DM02DRAFT_657136</name>
</gene>
<keyword evidence="1" id="KW-0472">Membrane</keyword>
<reference evidence="2 3" key="1">
    <citation type="journal article" date="2018" name="Sci. Rep.">
        <title>Comparative genomics provides insights into the lifestyle and reveals functional heterogeneity of dark septate endophytic fungi.</title>
        <authorList>
            <person name="Knapp D.G."/>
            <person name="Nemeth J.B."/>
            <person name="Barry K."/>
            <person name="Hainaut M."/>
            <person name="Henrissat B."/>
            <person name="Johnson J."/>
            <person name="Kuo A."/>
            <person name="Lim J.H.P."/>
            <person name="Lipzen A."/>
            <person name="Nolan M."/>
            <person name="Ohm R.A."/>
            <person name="Tamas L."/>
            <person name="Grigoriev I.V."/>
            <person name="Spatafora J.W."/>
            <person name="Nagy L.G."/>
            <person name="Kovacs G.M."/>
        </authorList>
    </citation>
    <scope>NUCLEOTIDE SEQUENCE [LARGE SCALE GENOMIC DNA]</scope>
    <source>
        <strain evidence="2 3">DSE2036</strain>
    </source>
</reference>
<evidence type="ECO:0000313" key="3">
    <source>
        <dbReference type="Proteomes" id="UP000244855"/>
    </source>
</evidence>
<feature type="transmembrane region" description="Helical" evidence="1">
    <location>
        <begin position="78"/>
        <end position="100"/>
    </location>
</feature>